<evidence type="ECO:0000259" key="3">
    <source>
        <dbReference type="Pfam" id="PF07624"/>
    </source>
</evidence>
<evidence type="ECO:0000259" key="6">
    <source>
        <dbReference type="Pfam" id="PF07631"/>
    </source>
</evidence>
<name>A0ABY9WXJ0_9BACT</name>
<feature type="chain" id="PRO_5045662888" evidence="2">
    <location>
        <begin position="20"/>
        <end position="557"/>
    </location>
</feature>
<evidence type="ECO:0000259" key="5">
    <source>
        <dbReference type="Pfam" id="PF07627"/>
    </source>
</evidence>
<dbReference type="InterPro" id="IPR013042">
    <property type="entry name" value="DUF1592"/>
</dbReference>
<dbReference type="InterPro" id="IPR011478">
    <property type="entry name" value="DUF1585"/>
</dbReference>
<sequence length="557" mass="60136">MLARCLPLSRRLRAFSVMAGVVLLVPLGCQKPSAQDPSGGQTPAPAFQPAPISPRILLGWQYRNTLSDLLGSEAAKVVQPPPDTALNGFDGIGASQLALSSSAIARYESSAWLAAQAALAHTPTRDALIGCTPRSTTDEECLRSFVGRFGARAWRRPLTDAEQTSWTTLGTSAAAAAGNFYSGVEALIAGLLQSPHFLYMVEVGVPDASQPGRLKLTGHELATRLAFFLSGTTPDEALLAAAAQGELDTAEGVRTQARRLLALPSARTALAHFFDELLQLRELPTLGKDTTTFPFFTPSLAASMREETQRLLADIIWEREGDFRDVFDAGYTFVDKQLATLYGVSGAPATGFARVTLPAEEGRGGLLGHASFLSLLAHTTTTSPTLRGRFIRERLLCEPIAAPPTNIPPLPAQNPGEPPKTMRQRLQQHVSNPSCAGCHTKMDPLGLGLENFDAVGRYRTNENDAPIDPVSTFDQAGTFSGPRQLGSLLRTDDRVLRCLVRNLFRMATGHVDEEGEQVSLHQLDEAFATSGYRMKELLVELVASDAFRYARSQEDQP</sequence>
<organism evidence="8 9">
    <name type="scientific">Archangium minus</name>
    <dbReference type="NCBI Taxonomy" id="83450"/>
    <lineage>
        <taxon>Bacteria</taxon>
        <taxon>Pseudomonadati</taxon>
        <taxon>Myxococcota</taxon>
        <taxon>Myxococcia</taxon>
        <taxon>Myxococcales</taxon>
        <taxon>Cystobacterineae</taxon>
        <taxon>Archangiaceae</taxon>
        <taxon>Archangium</taxon>
    </lineage>
</organism>
<dbReference type="Pfam" id="PF07624">
    <property type="entry name" value="PSD2"/>
    <property type="match status" value="1"/>
</dbReference>
<feature type="domain" description="DUF1588" evidence="5">
    <location>
        <begin position="363"/>
        <end position="462"/>
    </location>
</feature>
<dbReference type="InterPro" id="IPR013039">
    <property type="entry name" value="DUF1588"/>
</dbReference>
<feature type="region of interest" description="Disordered" evidence="1">
    <location>
        <begin position="402"/>
        <end position="422"/>
    </location>
</feature>
<evidence type="ECO:0000313" key="9">
    <source>
        <dbReference type="Proteomes" id="UP001611383"/>
    </source>
</evidence>
<evidence type="ECO:0000256" key="2">
    <source>
        <dbReference type="SAM" id="SignalP"/>
    </source>
</evidence>
<dbReference type="Pfam" id="PF07627">
    <property type="entry name" value="PSCyt3"/>
    <property type="match status" value="1"/>
</dbReference>
<gene>
    <name evidence="8" type="ORF">F0U60_29560</name>
</gene>
<accession>A0ABY9WXJ0</accession>
<feature type="domain" description="DUF1595" evidence="7">
    <location>
        <begin position="141"/>
        <end position="202"/>
    </location>
</feature>
<evidence type="ECO:0000259" key="7">
    <source>
        <dbReference type="Pfam" id="PF07637"/>
    </source>
</evidence>
<evidence type="ECO:0000259" key="4">
    <source>
        <dbReference type="Pfam" id="PF07626"/>
    </source>
</evidence>
<dbReference type="Pfam" id="PF07631">
    <property type="entry name" value="PSD4"/>
    <property type="match status" value="1"/>
</dbReference>
<evidence type="ECO:0000256" key="1">
    <source>
        <dbReference type="SAM" id="MobiDB-lite"/>
    </source>
</evidence>
<protein>
    <submittedName>
        <fullName evidence="8">DUF1592 domain-containing protein</fullName>
    </submittedName>
</protein>
<dbReference type="InterPro" id="IPR013036">
    <property type="entry name" value="DUF1587"/>
</dbReference>
<dbReference type="EMBL" id="CP043494">
    <property type="protein sequence ID" value="WNG47819.1"/>
    <property type="molecule type" value="Genomic_DNA"/>
</dbReference>
<keyword evidence="2" id="KW-0732">Signal</keyword>
<reference evidence="8 9" key="1">
    <citation type="submission" date="2019-08" db="EMBL/GenBank/DDBJ databases">
        <title>Archangium and Cystobacter genomes.</title>
        <authorList>
            <person name="Chen I.-C.K."/>
            <person name="Wielgoss S."/>
        </authorList>
    </citation>
    <scope>NUCLEOTIDE SEQUENCE [LARGE SCALE GENOMIC DNA]</scope>
    <source>
        <strain evidence="8 9">Cbm 6</strain>
    </source>
</reference>
<feature type="domain" description="DUF1587" evidence="4">
    <location>
        <begin position="61"/>
        <end position="119"/>
    </location>
</feature>
<feature type="signal peptide" evidence="2">
    <location>
        <begin position="1"/>
        <end position="19"/>
    </location>
</feature>
<proteinExistence type="predicted"/>
<keyword evidence="9" id="KW-1185">Reference proteome</keyword>
<evidence type="ECO:0000313" key="8">
    <source>
        <dbReference type="EMBL" id="WNG47819.1"/>
    </source>
</evidence>
<dbReference type="InterPro" id="IPR013043">
    <property type="entry name" value="DUF1595"/>
</dbReference>
<feature type="domain" description="DUF1592" evidence="6">
    <location>
        <begin position="216"/>
        <end position="344"/>
    </location>
</feature>
<dbReference type="Pfam" id="PF07626">
    <property type="entry name" value="PSD3"/>
    <property type="match status" value="1"/>
</dbReference>
<dbReference type="Pfam" id="PF07637">
    <property type="entry name" value="PSD5"/>
    <property type="match status" value="1"/>
</dbReference>
<feature type="domain" description="DUF1585" evidence="3">
    <location>
        <begin position="478"/>
        <end position="547"/>
    </location>
</feature>
<feature type="compositionally biased region" description="Pro residues" evidence="1">
    <location>
        <begin position="402"/>
        <end position="418"/>
    </location>
</feature>
<dbReference type="Proteomes" id="UP001611383">
    <property type="component" value="Chromosome"/>
</dbReference>